<proteinExistence type="predicted"/>
<dbReference type="OrthoDB" id="63533at2759"/>
<evidence type="ECO:0000256" key="1">
    <source>
        <dbReference type="ARBA" id="ARBA00022741"/>
    </source>
</evidence>
<reference evidence="3" key="2">
    <citation type="submission" date="2011-03" db="EMBL/GenBank/DDBJ databases">
        <title>Comparative genomics and transcriptomics of Neospora caninum and Toxoplasma gondii.</title>
        <authorList>
            <person name="Reid A.J."/>
            <person name="Sohal A."/>
            <person name="Harris D."/>
            <person name="Quail M."/>
            <person name="Sanders M."/>
            <person name="Berriman M."/>
            <person name="Wastling J.M."/>
            <person name="Pain A."/>
        </authorList>
    </citation>
    <scope>NUCLEOTIDE SEQUENCE</scope>
    <source>
        <strain evidence="3">Liverpool</strain>
    </source>
</reference>
<dbReference type="VEuPathDB" id="ToxoDB:NCLIV_002540"/>
<evidence type="ECO:0000313" key="4">
    <source>
        <dbReference type="EMBL" id="CEL64353.1"/>
    </source>
</evidence>
<organism evidence="3 5">
    <name type="scientific">Neospora caninum (strain Liverpool)</name>
    <dbReference type="NCBI Taxonomy" id="572307"/>
    <lineage>
        <taxon>Eukaryota</taxon>
        <taxon>Sar</taxon>
        <taxon>Alveolata</taxon>
        <taxon>Apicomplexa</taxon>
        <taxon>Conoidasida</taxon>
        <taxon>Coccidia</taxon>
        <taxon>Eucoccidiorida</taxon>
        <taxon>Eimeriorina</taxon>
        <taxon>Sarcocystidae</taxon>
        <taxon>Neospora</taxon>
    </lineage>
</organism>
<keyword evidence="1" id="KW-0547">Nucleotide-binding</keyword>
<dbReference type="NCBIfam" id="TIGR00231">
    <property type="entry name" value="small_GTP"/>
    <property type="match status" value="1"/>
</dbReference>
<dbReference type="SMART" id="SM00173">
    <property type="entry name" value="RAS"/>
    <property type="match status" value="1"/>
</dbReference>
<dbReference type="PANTHER" id="PTHR47978">
    <property type="match status" value="1"/>
</dbReference>
<dbReference type="PRINTS" id="PR00449">
    <property type="entry name" value="RASTRNSFRMNG"/>
</dbReference>
<reference evidence="4" key="4">
    <citation type="journal article" date="2015" name="PLoS ONE">
        <title>Comprehensive Evaluation of Toxoplasma gondii VEG and Neospora caninum LIV Genomes with Tachyzoite Stage Transcriptome and Proteome Defines Novel Transcript Features.</title>
        <authorList>
            <person name="Ramaprasad A."/>
            <person name="Mourier T."/>
            <person name="Naeem R."/>
            <person name="Malas T.B."/>
            <person name="Moussa E."/>
            <person name="Panigrahi A."/>
            <person name="Vermont S.J."/>
            <person name="Otto T.D."/>
            <person name="Wastling J."/>
            <person name="Pain A."/>
        </authorList>
    </citation>
    <scope>NUCLEOTIDE SEQUENCE</scope>
    <source>
        <strain evidence="4">Liverpool</strain>
    </source>
</reference>
<dbReference type="GO" id="GO:0005525">
    <property type="term" value="F:GTP binding"/>
    <property type="evidence" value="ECO:0007669"/>
    <property type="project" value="InterPro"/>
</dbReference>
<reference evidence="3" key="1">
    <citation type="submission" date="2011-02" db="EMBL/GenBank/DDBJ databases">
        <authorList>
            <person name="Aslett M."/>
        </authorList>
    </citation>
    <scope>NUCLEOTIDE SEQUENCE</scope>
    <source>
        <strain evidence="3">Liverpool</strain>
    </source>
</reference>
<dbReference type="SUPFAM" id="SSF52540">
    <property type="entry name" value="P-loop containing nucleoside triphosphate hydrolases"/>
    <property type="match status" value="1"/>
</dbReference>
<dbReference type="Gene3D" id="3.40.50.300">
    <property type="entry name" value="P-loop containing nucleotide triphosphate hydrolases"/>
    <property type="match status" value="1"/>
</dbReference>
<dbReference type="InterPro" id="IPR005225">
    <property type="entry name" value="Small_GTP-bd"/>
</dbReference>
<dbReference type="Proteomes" id="UP000007494">
    <property type="component" value="Chromosome Ib"/>
</dbReference>
<reference evidence="5" key="3">
    <citation type="journal article" date="2012" name="PLoS Pathog.">
        <title>Comparative genomics of the apicomplexan parasites Toxoplasma gondii and Neospora caninum: Coccidia differing in host range and transmission strategy.</title>
        <authorList>
            <person name="Reid A.J."/>
            <person name="Vermont S.J."/>
            <person name="Cotton J.A."/>
            <person name="Harris D."/>
            <person name="Hill-Cawthorne G.A."/>
            <person name="Konen-Waisman S."/>
            <person name="Latham S.M."/>
            <person name="Mourier T."/>
            <person name="Norton R."/>
            <person name="Quail M.A."/>
            <person name="Sanders M."/>
            <person name="Shanmugam D."/>
            <person name="Sohal A."/>
            <person name="Wasmuth J.D."/>
            <person name="Brunk B."/>
            <person name="Grigg M.E."/>
            <person name="Howard J.C."/>
            <person name="Parkinson J."/>
            <person name="Roos D.S."/>
            <person name="Trees A.J."/>
            <person name="Berriman M."/>
            <person name="Pain A."/>
            <person name="Wastling J.M."/>
        </authorList>
    </citation>
    <scope>NUCLEOTIDE SEQUENCE [LARGE SCALE GENOMIC DNA]</scope>
    <source>
        <strain evidence="5">Liverpool</strain>
    </source>
</reference>
<dbReference type="GO" id="GO:0003924">
    <property type="term" value="F:GTPase activity"/>
    <property type="evidence" value="ECO:0007669"/>
    <property type="project" value="InterPro"/>
</dbReference>
<protein>
    <submittedName>
        <fullName evidence="4">GTP-binding protein, putative</fullName>
    </submittedName>
    <submittedName>
        <fullName evidence="3">Putative GTP-binding protein</fullName>
    </submittedName>
</protein>
<dbReference type="GeneID" id="13445815"/>
<dbReference type="SMART" id="SM00174">
    <property type="entry name" value="RHO"/>
    <property type="match status" value="1"/>
</dbReference>
<dbReference type="eggNOG" id="KOG0092">
    <property type="taxonomic scope" value="Eukaryota"/>
</dbReference>
<dbReference type="InterPro" id="IPR001806">
    <property type="entry name" value="Small_GTPase"/>
</dbReference>
<accession>F0V7S5</accession>
<dbReference type="SMART" id="SM00175">
    <property type="entry name" value="RAB"/>
    <property type="match status" value="1"/>
</dbReference>
<dbReference type="EMBL" id="LN714475">
    <property type="protein sequence ID" value="CEL64353.1"/>
    <property type="molecule type" value="Genomic_DNA"/>
</dbReference>
<feature type="region of interest" description="Disordered" evidence="2">
    <location>
        <begin position="151"/>
        <end position="177"/>
    </location>
</feature>
<keyword evidence="5" id="KW-1185">Reference proteome</keyword>
<dbReference type="EMBL" id="FR823381">
    <property type="protein sequence ID" value="CBZ49766.1"/>
    <property type="molecule type" value="Genomic_DNA"/>
</dbReference>
<dbReference type="InParanoid" id="F0V7S5"/>
<dbReference type="Pfam" id="PF00071">
    <property type="entry name" value="Ras"/>
    <property type="match status" value="1"/>
</dbReference>
<dbReference type="RefSeq" id="XP_003879801.1">
    <property type="nucleotide sequence ID" value="XM_003879752.1"/>
</dbReference>
<feature type="compositionally biased region" description="Polar residues" evidence="2">
    <location>
        <begin position="152"/>
        <end position="163"/>
    </location>
</feature>
<dbReference type="SMART" id="SM00176">
    <property type="entry name" value="RAN"/>
    <property type="match status" value="1"/>
</dbReference>
<dbReference type="AlphaFoldDB" id="F0V7S5"/>
<dbReference type="PROSITE" id="PS51421">
    <property type="entry name" value="RAS"/>
    <property type="match status" value="1"/>
</dbReference>
<dbReference type="InterPro" id="IPR027417">
    <property type="entry name" value="P-loop_NTPase"/>
</dbReference>
<sequence length="229" mass="25005">MGCTTSSSAASAGESQLRMANAGSLDDGFSERLNLEAKIVLLGDSGVGKSSLALRFCRGRFPQYHEVTIGAAFLQQTVKVANDGSQLKLYIWDTGGQERFRAMAPLYYRDAAGAVVVYDVTNLSSMDAVRFWVEELKQRGPQNCRIAVAANKSDSIEPQTDSELATPPEGETKAVDAEAERRAEMKKYCAAEGMLFVECSAKTGYNVGLLFEQLAKEVFEQLKQSMMDL</sequence>
<dbReference type="PROSITE" id="PS51419">
    <property type="entry name" value="RAB"/>
    <property type="match status" value="1"/>
</dbReference>
<dbReference type="FunFam" id="3.40.50.300:FF:000808">
    <property type="entry name" value="Small GTP-binding protein, putative"/>
    <property type="match status" value="1"/>
</dbReference>
<gene>
    <name evidence="4" type="ORF">BN1204_002540</name>
    <name evidence="3" type="ORF">NCLIV_002540</name>
</gene>
<evidence type="ECO:0000256" key="2">
    <source>
        <dbReference type="SAM" id="MobiDB-lite"/>
    </source>
</evidence>
<name>F0V7S5_NEOCL</name>
<evidence type="ECO:0000313" key="3">
    <source>
        <dbReference type="EMBL" id="CBZ49766.1"/>
    </source>
</evidence>
<evidence type="ECO:0000313" key="5">
    <source>
        <dbReference type="Proteomes" id="UP000007494"/>
    </source>
</evidence>
<dbReference type="OMA" id="PTTRRCC"/>